<accession>A0A269TFS5</accession>
<evidence type="ECO:0000313" key="2">
    <source>
        <dbReference type="Proteomes" id="UP000238358"/>
    </source>
</evidence>
<dbReference type="EMBL" id="CP027569">
    <property type="protein sequence ID" value="AVO26321.1"/>
    <property type="molecule type" value="Genomic_DNA"/>
</dbReference>
<name>A0A269TFS5_MEGEL</name>
<dbReference type="InterPro" id="IPR029058">
    <property type="entry name" value="AB_hydrolase_fold"/>
</dbReference>
<dbReference type="Gene3D" id="3.40.50.1820">
    <property type="entry name" value="alpha/beta hydrolase"/>
    <property type="match status" value="1"/>
</dbReference>
<reference evidence="1 2" key="1">
    <citation type="journal article" date="2018" name="Genome Announc.">
        <title>Complete genomes of two Megasphaera elsdenii strains, NCIMB 702410 and ATCC 25940.</title>
        <authorList>
            <person name="Hatmaker E.A."/>
            <person name="O'Dell K."/>
            <person name="Riley L.A."/>
            <person name="Klingeman D.M."/>
            <person name="Guss A.M."/>
        </authorList>
    </citation>
    <scope>NUCLEOTIDE SEQUENCE [LARGE SCALE GENOMIC DNA]</scope>
    <source>
        <strain evidence="1 2">NCIMB702410</strain>
    </source>
</reference>
<organism evidence="1 2">
    <name type="scientific">Megasphaera elsdenii</name>
    <dbReference type="NCBI Taxonomy" id="907"/>
    <lineage>
        <taxon>Bacteria</taxon>
        <taxon>Bacillati</taxon>
        <taxon>Bacillota</taxon>
        <taxon>Negativicutes</taxon>
        <taxon>Veillonellales</taxon>
        <taxon>Veillonellaceae</taxon>
        <taxon>Megasphaera</taxon>
    </lineage>
</organism>
<dbReference type="AlphaFoldDB" id="A0A269TFS5"/>
<dbReference type="GeneID" id="97490876"/>
<gene>
    <name evidence="1" type="ORF">C6Y28_01010</name>
</gene>
<dbReference type="OrthoDB" id="9794761at2"/>
<dbReference type="SUPFAM" id="SSF53474">
    <property type="entry name" value="alpha/beta-Hydrolases"/>
    <property type="match status" value="1"/>
</dbReference>
<protein>
    <submittedName>
        <fullName evidence="1">Esterase</fullName>
    </submittedName>
</protein>
<evidence type="ECO:0000313" key="1">
    <source>
        <dbReference type="EMBL" id="AVO26321.1"/>
    </source>
</evidence>
<dbReference type="RefSeq" id="WP_014016259.1">
    <property type="nucleotide sequence ID" value="NZ_AP031433.1"/>
</dbReference>
<sequence length="213" mass="23940">MLKSFEFGNPRAQHVLIQLVDDHDLAGMEKEITAIRAATDVDFRLLALQVADWNRDLSPWPAPPVFGKVPFGNGAKETLQEVLTFTADPAKKYYLGGYSLAGLFALWAACESAVFQGIAAASPSVWFPAFCDYLKEKTFQSPCVYLSLGDKEKKTRNLVMASVEDRIRDVFDLFQGRNLTCTLEWNKGNHFQDNDIRTAKAFAWVLEHTRGNE</sequence>
<proteinExistence type="predicted"/>
<dbReference type="Proteomes" id="UP000238358">
    <property type="component" value="Chromosome"/>
</dbReference>